<dbReference type="GO" id="GO:0008270">
    <property type="term" value="F:zinc ion binding"/>
    <property type="evidence" value="ECO:0007669"/>
    <property type="project" value="InterPro"/>
</dbReference>
<dbReference type="Pfam" id="PF01844">
    <property type="entry name" value="HNH"/>
    <property type="match status" value="1"/>
</dbReference>
<dbReference type="EMBL" id="BMSX01000004">
    <property type="protein sequence ID" value="GGR06441.1"/>
    <property type="molecule type" value="Genomic_DNA"/>
</dbReference>
<evidence type="ECO:0000313" key="3">
    <source>
        <dbReference type="EMBL" id="GGR06441.1"/>
    </source>
</evidence>
<accession>A0A918C6P6</accession>
<dbReference type="Proteomes" id="UP000658320">
    <property type="component" value="Unassembled WGS sequence"/>
</dbReference>
<evidence type="ECO:0000313" key="4">
    <source>
        <dbReference type="Proteomes" id="UP000658320"/>
    </source>
</evidence>
<reference evidence="3" key="1">
    <citation type="journal article" date="2014" name="Int. J. Syst. Evol. Microbiol.">
        <title>Complete genome sequence of Corynebacterium casei LMG S-19264T (=DSM 44701T), isolated from a smear-ripened cheese.</title>
        <authorList>
            <consortium name="US DOE Joint Genome Institute (JGI-PGF)"/>
            <person name="Walter F."/>
            <person name="Albersmeier A."/>
            <person name="Kalinowski J."/>
            <person name="Ruckert C."/>
        </authorList>
    </citation>
    <scope>NUCLEOTIDE SEQUENCE</scope>
    <source>
        <strain evidence="3">JCM 4346</strain>
    </source>
</reference>
<feature type="compositionally biased region" description="Basic residues" evidence="1">
    <location>
        <begin position="33"/>
        <end position="48"/>
    </location>
</feature>
<feature type="region of interest" description="Disordered" evidence="1">
    <location>
        <begin position="33"/>
        <end position="60"/>
    </location>
</feature>
<dbReference type="AlphaFoldDB" id="A0A918C6P6"/>
<feature type="domain" description="HNH" evidence="2">
    <location>
        <begin position="72"/>
        <end position="119"/>
    </location>
</feature>
<evidence type="ECO:0000259" key="2">
    <source>
        <dbReference type="Pfam" id="PF01844"/>
    </source>
</evidence>
<comment type="caution">
    <text evidence="3">The sequence shown here is derived from an EMBL/GenBank/DDBJ whole genome shotgun (WGS) entry which is preliminary data.</text>
</comment>
<organism evidence="3 4">
    <name type="scientific">Streptomyces aurantiogriseus</name>
    <dbReference type="NCBI Taxonomy" id="66870"/>
    <lineage>
        <taxon>Bacteria</taxon>
        <taxon>Bacillati</taxon>
        <taxon>Actinomycetota</taxon>
        <taxon>Actinomycetes</taxon>
        <taxon>Kitasatosporales</taxon>
        <taxon>Streptomycetaceae</taxon>
        <taxon>Streptomyces</taxon>
    </lineage>
</organism>
<dbReference type="CDD" id="cd00085">
    <property type="entry name" value="HNHc"/>
    <property type="match status" value="1"/>
</dbReference>
<dbReference type="GO" id="GO:0004519">
    <property type="term" value="F:endonuclease activity"/>
    <property type="evidence" value="ECO:0007669"/>
    <property type="project" value="InterPro"/>
</dbReference>
<reference evidence="3" key="2">
    <citation type="submission" date="2020-09" db="EMBL/GenBank/DDBJ databases">
        <authorList>
            <person name="Sun Q."/>
            <person name="Ohkuma M."/>
        </authorList>
    </citation>
    <scope>NUCLEOTIDE SEQUENCE</scope>
    <source>
        <strain evidence="3">JCM 4346</strain>
    </source>
</reference>
<evidence type="ECO:0000256" key="1">
    <source>
        <dbReference type="SAM" id="MobiDB-lite"/>
    </source>
</evidence>
<dbReference type="InterPro" id="IPR003615">
    <property type="entry name" value="HNH_nuc"/>
</dbReference>
<dbReference type="InterPro" id="IPR002711">
    <property type="entry name" value="HNH"/>
</dbReference>
<keyword evidence="4" id="KW-1185">Reference proteome</keyword>
<dbReference type="GO" id="GO:0003676">
    <property type="term" value="F:nucleic acid binding"/>
    <property type="evidence" value="ECO:0007669"/>
    <property type="project" value="InterPro"/>
</dbReference>
<gene>
    <name evidence="3" type="ORF">GCM10010251_22760</name>
</gene>
<dbReference type="Gene3D" id="1.10.30.50">
    <property type="match status" value="1"/>
</dbReference>
<proteinExistence type="predicted"/>
<protein>
    <recommendedName>
        <fullName evidence="2">HNH domain-containing protein</fullName>
    </recommendedName>
</protein>
<name>A0A918C6P6_9ACTN</name>
<sequence length="172" mass="19485">MVEVSGGRPGQWTFDVLDQDRWSSLTEEERKAERHRAVKRRQNRRRAQRIRENGPRDVYTPVQIGDRDGWRCVICHSAVSRAFTSPHPCSPTVHHVIEVMAGGTDTLDNVALAHRFCNSDSYTWGQKTPAEARQRLADRVLYGKHGPGRRDRVPDADAVALADEITGRLDDC</sequence>